<keyword evidence="5" id="KW-1185">Reference proteome</keyword>
<dbReference type="Pfam" id="PF13639">
    <property type="entry name" value="zf-RING_2"/>
    <property type="match status" value="1"/>
</dbReference>
<keyword evidence="2" id="KW-0812">Transmembrane</keyword>
<dbReference type="Gene3D" id="3.30.40.10">
    <property type="entry name" value="Zinc/RING finger domain, C3HC4 (zinc finger)"/>
    <property type="match status" value="1"/>
</dbReference>
<dbReference type="GO" id="GO:0006511">
    <property type="term" value="P:ubiquitin-dependent protein catabolic process"/>
    <property type="evidence" value="ECO:0007669"/>
    <property type="project" value="TreeGrafter"/>
</dbReference>
<dbReference type="GO" id="GO:0061630">
    <property type="term" value="F:ubiquitin protein ligase activity"/>
    <property type="evidence" value="ECO:0007669"/>
    <property type="project" value="TreeGrafter"/>
</dbReference>
<accession>A0AAD5TVE7</accession>
<feature type="non-terminal residue" evidence="4">
    <location>
        <position position="276"/>
    </location>
</feature>
<evidence type="ECO:0000256" key="1">
    <source>
        <dbReference type="PROSITE-ProRule" id="PRU00175"/>
    </source>
</evidence>
<dbReference type="InterPro" id="IPR051826">
    <property type="entry name" value="E3_ubiquitin-ligase_domain"/>
</dbReference>
<evidence type="ECO:0000256" key="2">
    <source>
        <dbReference type="SAM" id="Phobius"/>
    </source>
</evidence>
<evidence type="ECO:0000313" key="4">
    <source>
        <dbReference type="EMBL" id="KAJ3209995.1"/>
    </source>
</evidence>
<sequence>MNSNSSFYSNPSLGQFSSQQIWAPWKAVAITLAIFLGIVIVVCVSAYLYLFKYFDEDEDREDEESRHFVEFPSLPPHARLSKLEISKFRTSVFNKKRPIKYKPPRKEKMRSMRKNKSVSFTLELNSLPNLNLNFNENKISSPVRLNFSENKITSPSQYNENKVSPGHLNSNENKMVNSLQLDSTLNNQFFNFSFNIPCFLEKFHEIKFDEASKKSRFSHRFSSSDYNSRRSSLVSSTDACIICLEDFEDGAEVRHLPCGHFYHSMCIDEWLFKKSG</sequence>
<evidence type="ECO:0000313" key="5">
    <source>
        <dbReference type="Proteomes" id="UP001211065"/>
    </source>
</evidence>
<keyword evidence="1" id="KW-0862">Zinc</keyword>
<keyword evidence="2" id="KW-1133">Transmembrane helix</keyword>
<organism evidence="4 5">
    <name type="scientific">Clydaea vesicula</name>
    <dbReference type="NCBI Taxonomy" id="447962"/>
    <lineage>
        <taxon>Eukaryota</taxon>
        <taxon>Fungi</taxon>
        <taxon>Fungi incertae sedis</taxon>
        <taxon>Chytridiomycota</taxon>
        <taxon>Chytridiomycota incertae sedis</taxon>
        <taxon>Chytridiomycetes</taxon>
        <taxon>Lobulomycetales</taxon>
        <taxon>Lobulomycetaceae</taxon>
        <taxon>Clydaea</taxon>
    </lineage>
</organism>
<dbReference type="AlphaFoldDB" id="A0AAD5TVE7"/>
<comment type="caution">
    <text evidence="4">The sequence shown here is derived from an EMBL/GenBank/DDBJ whole genome shotgun (WGS) entry which is preliminary data.</text>
</comment>
<keyword evidence="1" id="KW-0479">Metal-binding</keyword>
<keyword evidence="1" id="KW-0863">Zinc-finger</keyword>
<gene>
    <name evidence="4" type="ORF">HK099_008386</name>
</gene>
<name>A0AAD5TVE7_9FUNG</name>
<dbReference type="PANTHER" id="PTHR22765">
    <property type="entry name" value="RING FINGER AND PROTEASE ASSOCIATED DOMAIN-CONTAINING"/>
    <property type="match status" value="1"/>
</dbReference>
<dbReference type="Proteomes" id="UP001211065">
    <property type="component" value="Unassembled WGS sequence"/>
</dbReference>
<dbReference type="PROSITE" id="PS50089">
    <property type="entry name" value="ZF_RING_2"/>
    <property type="match status" value="1"/>
</dbReference>
<feature type="transmembrane region" description="Helical" evidence="2">
    <location>
        <begin position="27"/>
        <end position="50"/>
    </location>
</feature>
<dbReference type="InterPro" id="IPR001841">
    <property type="entry name" value="Znf_RING"/>
</dbReference>
<evidence type="ECO:0000259" key="3">
    <source>
        <dbReference type="PROSITE" id="PS50089"/>
    </source>
</evidence>
<keyword evidence="2" id="KW-0472">Membrane</keyword>
<dbReference type="SUPFAM" id="SSF57850">
    <property type="entry name" value="RING/U-box"/>
    <property type="match status" value="1"/>
</dbReference>
<proteinExistence type="predicted"/>
<dbReference type="EMBL" id="JADGJW010000913">
    <property type="protein sequence ID" value="KAJ3209995.1"/>
    <property type="molecule type" value="Genomic_DNA"/>
</dbReference>
<reference evidence="4" key="1">
    <citation type="submission" date="2020-05" db="EMBL/GenBank/DDBJ databases">
        <title>Phylogenomic resolution of chytrid fungi.</title>
        <authorList>
            <person name="Stajich J.E."/>
            <person name="Amses K."/>
            <person name="Simmons R."/>
            <person name="Seto K."/>
            <person name="Myers J."/>
            <person name="Bonds A."/>
            <person name="Quandt C.A."/>
            <person name="Barry K."/>
            <person name="Liu P."/>
            <person name="Grigoriev I."/>
            <person name="Longcore J.E."/>
            <person name="James T.Y."/>
        </authorList>
    </citation>
    <scope>NUCLEOTIDE SEQUENCE</scope>
    <source>
        <strain evidence="4">JEL0476</strain>
    </source>
</reference>
<dbReference type="GO" id="GO:0008270">
    <property type="term" value="F:zinc ion binding"/>
    <property type="evidence" value="ECO:0007669"/>
    <property type="project" value="UniProtKB-KW"/>
</dbReference>
<dbReference type="PANTHER" id="PTHR22765:SF434">
    <property type="entry name" value="GB|AAD18119.1-RELATED"/>
    <property type="match status" value="1"/>
</dbReference>
<feature type="domain" description="RING-type" evidence="3">
    <location>
        <begin position="240"/>
        <end position="270"/>
    </location>
</feature>
<protein>
    <recommendedName>
        <fullName evidence="3">RING-type domain-containing protein</fullName>
    </recommendedName>
</protein>
<dbReference type="InterPro" id="IPR013083">
    <property type="entry name" value="Znf_RING/FYVE/PHD"/>
</dbReference>